<comment type="caution">
    <text evidence="7">The sequence shown here is derived from an EMBL/GenBank/DDBJ whole genome shotgun (WGS) entry which is preliminary data.</text>
</comment>
<feature type="transmembrane region" description="Helical" evidence="5">
    <location>
        <begin position="389"/>
        <end position="412"/>
    </location>
</feature>
<feature type="transmembrane region" description="Helical" evidence="5">
    <location>
        <begin position="44"/>
        <end position="67"/>
    </location>
</feature>
<dbReference type="SUPFAM" id="SSF103473">
    <property type="entry name" value="MFS general substrate transporter"/>
    <property type="match status" value="1"/>
</dbReference>
<dbReference type="PANTHER" id="PTHR23518">
    <property type="entry name" value="C-METHYLTRANSFERASE"/>
    <property type="match status" value="1"/>
</dbReference>
<evidence type="ECO:0000259" key="6">
    <source>
        <dbReference type="PROSITE" id="PS50850"/>
    </source>
</evidence>
<name>A0A841ATM2_9MICO</name>
<gene>
    <name evidence="7" type="ORF">HD599_003464</name>
</gene>
<keyword evidence="3 5" id="KW-1133">Transmembrane helix</keyword>
<accession>A0A841ATM2</accession>
<dbReference type="InterPro" id="IPR020846">
    <property type="entry name" value="MFS_dom"/>
</dbReference>
<evidence type="ECO:0000256" key="4">
    <source>
        <dbReference type="ARBA" id="ARBA00023136"/>
    </source>
</evidence>
<evidence type="ECO:0000256" key="5">
    <source>
        <dbReference type="SAM" id="Phobius"/>
    </source>
</evidence>
<dbReference type="EMBL" id="JACHMJ010000001">
    <property type="protein sequence ID" value="MBB5845141.1"/>
    <property type="molecule type" value="Genomic_DNA"/>
</dbReference>
<feature type="transmembrane region" description="Helical" evidence="5">
    <location>
        <begin position="299"/>
        <end position="317"/>
    </location>
</feature>
<dbReference type="AlphaFoldDB" id="A0A841ATM2"/>
<dbReference type="Gene3D" id="1.20.1250.20">
    <property type="entry name" value="MFS general substrate transporter like domains"/>
    <property type="match status" value="1"/>
</dbReference>
<feature type="transmembrane region" description="Helical" evidence="5">
    <location>
        <begin position="185"/>
        <end position="205"/>
    </location>
</feature>
<keyword evidence="8" id="KW-1185">Reference proteome</keyword>
<dbReference type="Proteomes" id="UP000536685">
    <property type="component" value="Unassembled WGS sequence"/>
</dbReference>
<dbReference type="Pfam" id="PF07690">
    <property type="entry name" value="MFS_1"/>
    <property type="match status" value="2"/>
</dbReference>
<dbReference type="PANTHER" id="PTHR23518:SF2">
    <property type="entry name" value="MAJOR FACILITATOR SUPERFAMILY TRANSPORTER"/>
    <property type="match status" value="1"/>
</dbReference>
<evidence type="ECO:0000256" key="3">
    <source>
        <dbReference type="ARBA" id="ARBA00022989"/>
    </source>
</evidence>
<dbReference type="GO" id="GO:0022857">
    <property type="term" value="F:transmembrane transporter activity"/>
    <property type="evidence" value="ECO:0007669"/>
    <property type="project" value="InterPro"/>
</dbReference>
<feature type="transmembrane region" description="Helical" evidence="5">
    <location>
        <begin position="159"/>
        <end position="179"/>
    </location>
</feature>
<dbReference type="CDD" id="cd17370">
    <property type="entry name" value="MFS_MJ1317_like"/>
    <property type="match status" value="1"/>
</dbReference>
<dbReference type="PROSITE" id="PS50850">
    <property type="entry name" value="MFS"/>
    <property type="match status" value="1"/>
</dbReference>
<keyword evidence="4 5" id="KW-0472">Membrane</keyword>
<dbReference type="RefSeq" id="WP_343062149.1">
    <property type="nucleotide sequence ID" value="NZ_JACHMJ010000001.1"/>
</dbReference>
<proteinExistence type="predicted"/>
<evidence type="ECO:0000313" key="7">
    <source>
        <dbReference type="EMBL" id="MBB5845141.1"/>
    </source>
</evidence>
<dbReference type="InterPro" id="IPR036259">
    <property type="entry name" value="MFS_trans_sf"/>
</dbReference>
<feature type="transmembrane region" description="Helical" evidence="5">
    <location>
        <begin position="323"/>
        <end position="347"/>
    </location>
</feature>
<feature type="transmembrane region" description="Helical" evidence="5">
    <location>
        <begin position="237"/>
        <end position="258"/>
    </location>
</feature>
<feature type="transmembrane region" description="Helical" evidence="5">
    <location>
        <begin position="359"/>
        <end position="383"/>
    </location>
</feature>
<organism evidence="7 8">
    <name type="scientific">Conyzicola lurida</name>
    <dbReference type="NCBI Taxonomy" id="1172621"/>
    <lineage>
        <taxon>Bacteria</taxon>
        <taxon>Bacillati</taxon>
        <taxon>Actinomycetota</taxon>
        <taxon>Actinomycetes</taxon>
        <taxon>Micrococcales</taxon>
        <taxon>Microbacteriaceae</taxon>
        <taxon>Conyzicola</taxon>
    </lineage>
</organism>
<reference evidence="7 8" key="1">
    <citation type="submission" date="2020-08" db="EMBL/GenBank/DDBJ databases">
        <title>Sequencing the genomes of 1000 actinobacteria strains.</title>
        <authorList>
            <person name="Klenk H.-P."/>
        </authorList>
    </citation>
    <scope>NUCLEOTIDE SEQUENCE [LARGE SCALE GENOMIC DNA]</scope>
    <source>
        <strain evidence="7 8">DSM 105784</strain>
    </source>
</reference>
<keyword evidence="2 5" id="KW-0812">Transmembrane</keyword>
<comment type="subcellular location">
    <subcellularLocation>
        <location evidence="1">Cell membrane</location>
        <topology evidence="1">Multi-pass membrane protein</topology>
    </subcellularLocation>
</comment>
<dbReference type="InterPro" id="IPR011701">
    <property type="entry name" value="MFS"/>
</dbReference>
<feature type="domain" description="Major facilitator superfamily (MFS) profile" evidence="6">
    <location>
        <begin position="27"/>
        <end position="413"/>
    </location>
</feature>
<dbReference type="GO" id="GO:0005886">
    <property type="term" value="C:plasma membrane"/>
    <property type="evidence" value="ECO:0007669"/>
    <property type="project" value="UniProtKB-SubCell"/>
</dbReference>
<feature type="transmembrane region" description="Helical" evidence="5">
    <location>
        <begin position="264"/>
        <end position="287"/>
    </location>
</feature>
<evidence type="ECO:0000256" key="1">
    <source>
        <dbReference type="ARBA" id="ARBA00004651"/>
    </source>
</evidence>
<evidence type="ECO:0000256" key="2">
    <source>
        <dbReference type="ARBA" id="ARBA00022692"/>
    </source>
</evidence>
<protein>
    <submittedName>
        <fullName evidence="7">MFS family permease</fullName>
    </submittedName>
</protein>
<sequence>MYISLSDRRDRTRASRRGEPATRVSATVITLGIVSMLTDISSESVASILPLYITGALGLSTIAYGFIDGLYQGVSAIVRIGGGWASDRTDHSKWVAFAGYALSAGTKIVLLVVNGFAAVATVIALDRLGKGIRTAPRDALITASSTTTNLGRSFGVHRMLDTIGAAVGPLLAFVILFLIPQGYHVVFVASLAFALLGVAILGLLVPGRRAAREGRERVAPRAPFRWRNLTDPRLRRLILAAGVLAVLTVGDGFVYLVLQDRSPFAAQWFPLLYVGTNVAFFLFAVPLGRVADRFGRARVFVLGHVALLAAYACAALPVGGAVVTVACLALLGAFYAATDGVLAALAGELAPEGSTASGIAAAQTVVAVGRLVGSTGFGVLWFAVGRESAVLIVAAALAVAIPVLFVLVRPLLRVQS</sequence>
<evidence type="ECO:0000313" key="8">
    <source>
        <dbReference type="Proteomes" id="UP000536685"/>
    </source>
</evidence>